<evidence type="ECO:0000256" key="3">
    <source>
        <dbReference type="ARBA" id="ARBA00022741"/>
    </source>
</evidence>
<dbReference type="RefSeq" id="WP_064892247.1">
    <property type="nucleotide sequence ID" value="NZ_LZHS01000014.1"/>
</dbReference>
<dbReference type="PANTHER" id="PTHR43335">
    <property type="entry name" value="ABC TRANSPORTER, ATP-BINDING PROTEIN"/>
    <property type="match status" value="1"/>
</dbReference>
<reference evidence="6 7" key="1">
    <citation type="submission" date="2017-02" db="EMBL/GenBank/DDBJ databases">
        <title>The new phylogeny of genus Mycobacterium.</title>
        <authorList>
            <person name="Tortoli E."/>
            <person name="Trovato A."/>
            <person name="Cirillo D.M."/>
        </authorList>
    </citation>
    <scope>NUCLEOTIDE SEQUENCE [LARGE SCALE GENOMIC DNA]</scope>
    <source>
        <strain evidence="6 7">FI-09383</strain>
    </source>
</reference>
<organism evidence="6 7">
    <name type="scientific">Mycolicibacterium elephantis</name>
    <dbReference type="NCBI Taxonomy" id="81858"/>
    <lineage>
        <taxon>Bacteria</taxon>
        <taxon>Bacillati</taxon>
        <taxon>Actinomycetota</taxon>
        <taxon>Actinomycetes</taxon>
        <taxon>Mycobacteriales</taxon>
        <taxon>Mycobacteriaceae</taxon>
        <taxon>Mycolicibacterium</taxon>
    </lineage>
</organism>
<comment type="caution">
    <text evidence="6">The sequence shown here is derived from an EMBL/GenBank/DDBJ whole genome shotgun (WGS) entry which is preliminary data.</text>
</comment>
<dbReference type="EMBL" id="MVHP01000015">
    <property type="protein sequence ID" value="ORA65296.1"/>
    <property type="molecule type" value="Genomic_DNA"/>
</dbReference>
<dbReference type="AlphaFoldDB" id="A0A1A0Q996"/>
<evidence type="ECO:0000259" key="5">
    <source>
        <dbReference type="PROSITE" id="PS50893"/>
    </source>
</evidence>
<dbReference type="OrthoDB" id="9804819at2"/>
<dbReference type="InterPro" id="IPR003593">
    <property type="entry name" value="AAA+_ATPase"/>
</dbReference>
<dbReference type="Gene3D" id="3.40.50.300">
    <property type="entry name" value="P-loop containing nucleotide triphosphate hydrolases"/>
    <property type="match status" value="1"/>
</dbReference>
<evidence type="ECO:0000256" key="1">
    <source>
        <dbReference type="ARBA" id="ARBA00005417"/>
    </source>
</evidence>
<accession>A0A1A0Q996</accession>
<name>A0A1A0Q996_9MYCO</name>
<comment type="similarity">
    <text evidence="1">Belongs to the ABC transporter superfamily.</text>
</comment>
<evidence type="ECO:0000256" key="4">
    <source>
        <dbReference type="ARBA" id="ARBA00022840"/>
    </source>
</evidence>
<evidence type="ECO:0000313" key="6">
    <source>
        <dbReference type="EMBL" id="ORA65296.1"/>
    </source>
</evidence>
<dbReference type="InterPro" id="IPR027417">
    <property type="entry name" value="P-loop_NTPase"/>
</dbReference>
<dbReference type="InterPro" id="IPR003439">
    <property type="entry name" value="ABC_transporter-like_ATP-bd"/>
</dbReference>
<dbReference type="Pfam" id="PF00005">
    <property type="entry name" value="ABC_tran"/>
    <property type="match status" value="1"/>
</dbReference>
<dbReference type="PROSITE" id="PS50893">
    <property type="entry name" value="ABC_TRANSPORTER_2"/>
    <property type="match status" value="1"/>
</dbReference>
<dbReference type="SMART" id="SM00382">
    <property type="entry name" value="AAA"/>
    <property type="match status" value="1"/>
</dbReference>
<dbReference type="Proteomes" id="UP000192772">
    <property type="component" value="Unassembled WGS sequence"/>
</dbReference>
<keyword evidence="4 6" id="KW-0067">ATP-binding</keyword>
<dbReference type="PANTHER" id="PTHR43335:SF4">
    <property type="entry name" value="ABC TRANSPORTER, ATP-BINDING PROTEIN"/>
    <property type="match status" value="1"/>
</dbReference>
<accession>A0A1X0CYR7</accession>
<evidence type="ECO:0000256" key="2">
    <source>
        <dbReference type="ARBA" id="ARBA00022448"/>
    </source>
</evidence>
<sequence>MIQTQGLAKTFGGRRAIDDVTADFPAGTVTALLGLNGAGKTTLLRLIAGLDRPDAGSVVVCGRHRLDEPGLLGVHLGPEAMDPRHTVLRHLSWLAALSGVQTARVGDVLAEVGLQDQRSERIGALSLGARQRLAIGSALLGEPRALLFDEPLNGLDVPGIVWFRGLLRRLADAGCAVVVATHLLGEVTLTADRIALLVDGRLQAVGELQQLAPVDADIREWLEATLLECA</sequence>
<feature type="domain" description="ABC transporter" evidence="5">
    <location>
        <begin position="2"/>
        <end position="224"/>
    </location>
</feature>
<dbReference type="GO" id="GO:0005524">
    <property type="term" value="F:ATP binding"/>
    <property type="evidence" value="ECO:0007669"/>
    <property type="project" value="UniProtKB-KW"/>
</dbReference>
<dbReference type="STRING" id="81858.BST23_14520"/>
<keyword evidence="2" id="KW-0813">Transport</keyword>
<keyword evidence="3" id="KW-0547">Nucleotide-binding</keyword>
<proteinExistence type="inferred from homology"/>
<gene>
    <name evidence="6" type="ORF">BST23_14520</name>
</gene>
<evidence type="ECO:0000313" key="7">
    <source>
        <dbReference type="Proteomes" id="UP000192772"/>
    </source>
</evidence>
<dbReference type="GO" id="GO:0016887">
    <property type="term" value="F:ATP hydrolysis activity"/>
    <property type="evidence" value="ECO:0007669"/>
    <property type="project" value="InterPro"/>
</dbReference>
<protein>
    <submittedName>
        <fullName evidence="6">Multidrug ABC transporter ATP-binding protein</fullName>
    </submittedName>
</protein>
<dbReference type="SUPFAM" id="SSF52540">
    <property type="entry name" value="P-loop containing nucleoside triphosphate hydrolases"/>
    <property type="match status" value="1"/>
</dbReference>